<keyword evidence="10" id="KW-1185">Reference proteome</keyword>
<evidence type="ECO:0000256" key="3">
    <source>
        <dbReference type="ARBA" id="ARBA00023125"/>
    </source>
</evidence>
<dbReference type="SMART" id="SM00342">
    <property type="entry name" value="HTH_ARAC"/>
    <property type="match status" value="1"/>
</dbReference>
<dbReference type="Gene3D" id="1.10.10.60">
    <property type="entry name" value="Homeodomain-like"/>
    <property type="match status" value="2"/>
</dbReference>
<protein>
    <submittedName>
        <fullName evidence="9">Helix-turn-helix transcriptional regulator</fullName>
    </submittedName>
</protein>
<dbReference type="PANTHER" id="PTHR46796">
    <property type="entry name" value="HTH-TYPE TRANSCRIPTIONAL ACTIVATOR RHAS-RELATED"/>
    <property type="match status" value="1"/>
</dbReference>
<reference evidence="9 10" key="1">
    <citation type="journal article" date="2020" name="FEMS Microbiol. Ecol.">
        <title>Temporal dynamics of bacterial communities during seed development and maturation.</title>
        <authorList>
            <person name="Chesneau G."/>
            <person name="Torres-Cortes G."/>
            <person name="Briand M."/>
            <person name="Darrasse A."/>
            <person name="Preveaux A."/>
            <person name="Marais C."/>
            <person name="Jacques M.A."/>
            <person name="Shade A."/>
            <person name="Barret M."/>
        </authorList>
    </citation>
    <scope>NUCLEOTIDE SEQUENCE [LARGE SCALE GENOMIC DNA]</scope>
    <source>
        <strain evidence="9 10">CFBP13723</strain>
    </source>
</reference>
<organism evidence="9 10">
    <name type="scientific">Pseudomonas lutea</name>
    <dbReference type="NCBI Taxonomy" id="243924"/>
    <lineage>
        <taxon>Bacteria</taxon>
        <taxon>Pseudomonadati</taxon>
        <taxon>Pseudomonadota</taxon>
        <taxon>Gammaproteobacteria</taxon>
        <taxon>Pseudomonadales</taxon>
        <taxon>Pseudomonadaceae</taxon>
        <taxon>Pseudomonas</taxon>
    </lineage>
</organism>
<comment type="function">
    <text evidence="6">Regulatory protein of the TOL plasmid xyl operons. XylS activates the xylXYZLTEGFJQKIH operon required for the degradation of toluene, m-xylene and p-xylene.</text>
</comment>
<dbReference type="InterPro" id="IPR050204">
    <property type="entry name" value="AraC_XylS_family_regulators"/>
</dbReference>
<dbReference type="PROSITE" id="PS01124">
    <property type="entry name" value="HTH_ARAC_FAMILY_2"/>
    <property type="match status" value="1"/>
</dbReference>
<dbReference type="InterPro" id="IPR018060">
    <property type="entry name" value="HTH_AraC"/>
</dbReference>
<dbReference type="PANTHER" id="PTHR46796:SF6">
    <property type="entry name" value="ARAC SUBFAMILY"/>
    <property type="match status" value="1"/>
</dbReference>
<accession>A0ABR9A4H4</accession>
<dbReference type="Pfam" id="PF12833">
    <property type="entry name" value="HTH_18"/>
    <property type="match status" value="1"/>
</dbReference>
<proteinExistence type="predicted"/>
<evidence type="ECO:0000313" key="9">
    <source>
        <dbReference type="EMBL" id="MBD8120468.1"/>
    </source>
</evidence>
<dbReference type="InterPro" id="IPR018062">
    <property type="entry name" value="HTH_AraC-typ_CS"/>
</dbReference>
<dbReference type="RefSeq" id="WP_191943209.1">
    <property type="nucleotide sequence ID" value="NZ_JACYNP010000002.1"/>
</dbReference>
<evidence type="ECO:0000313" key="10">
    <source>
        <dbReference type="Proteomes" id="UP000625247"/>
    </source>
</evidence>
<keyword evidence="2" id="KW-0805">Transcription regulation</keyword>
<dbReference type="EMBL" id="JACYNP010000002">
    <property type="protein sequence ID" value="MBD8120468.1"/>
    <property type="molecule type" value="Genomic_DNA"/>
</dbReference>
<dbReference type="SUPFAM" id="SSF46689">
    <property type="entry name" value="Homeodomain-like"/>
    <property type="match status" value="2"/>
</dbReference>
<evidence type="ECO:0000256" key="7">
    <source>
        <dbReference type="SAM" id="MobiDB-lite"/>
    </source>
</evidence>
<keyword evidence="4" id="KW-0010">Activator</keyword>
<feature type="region of interest" description="Disordered" evidence="7">
    <location>
        <begin position="1"/>
        <end position="25"/>
    </location>
</feature>
<dbReference type="PRINTS" id="PR00032">
    <property type="entry name" value="HTHARAC"/>
</dbReference>
<keyword evidence="3" id="KW-0238">DNA-binding</keyword>
<dbReference type="Proteomes" id="UP000625247">
    <property type="component" value="Unassembled WGS sequence"/>
</dbReference>
<evidence type="ECO:0000256" key="2">
    <source>
        <dbReference type="ARBA" id="ARBA00023015"/>
    </source>
</evidence>
<name>A0ABR9A4H4_9PSED</name>
<evidence type="ECO:0000259" key="8">
    <source>
        <dbReference type="PROSITE" id="PS01124"/>
    </source>
</evidence>
<evidence type="ECO:0000256" key="5">
    <source>
        <dbReference type="ARBA" id="ARBA00023163"/>
    </source>
</evidence>
<evidence type="ECO:0000256" key="4">
    <source>
        <dbReference type="ARBA" id="ARBA00023159"/>
    </source>
</evidence>
<keyword evidence="5" id="KW-0804">Transcription</keyword>
<gene>
    <name evidence="9" type="ORF">IFT62_04525</name>
</gene>
<dbReference type="SUPFAM" id="SSF51215">
    <property type="entry name" value="Regulatory protein AraC"/>
    <property type="match status" value="1"/>
</dbReference>
<sequence length="314" mass="35090">MANTGRTFQDPRSKSSPNLRITGESMGEFLPGETQALQSRLEIQEVMIQLFIHRSVIEPILVPAVVEPLLVLVLAGAARVEERALGGEWEAVEVNAGDFFFTSSDEPYEMRWQTHGGDTFEVMHLYLGLPLIEHASRELSGHHAGPVRLRDVSGARDGRIAFFMEQLRTELVLERSPSALFARSLAQALAVHLVRSYLAESQLGRRVNALQVYKLRKVTDAMSAHLSAEFSLATLASLAELSEYHFSRLFKRATGLSPSQYFIRLRMVRARHLLLETRLSVIDVGLAVGYSSPSHFSQIFRREVGVTPSEFRGS</sequence>
<dbReference type="InterPro" id="IPR009057">
    <property type="entry name" value="Homeodomain-like_sf"/>
</dbReference>
<feature type="domain" description="HTH araC/xylS-type" evidence="8">
    <location>
        <begin position="216"/>
        <end position="314"/>
    </location>
</feature>
<comment type="subcellular location">
    <subcellularLocation>
        <location evidence="1">Cytoplasm</location>
    </subcellularLocation>
</comment>
<evidence type="ECO:0000256" key="1">
    <source>
        <dbReference type="ARBA" id="ARBA00004496"/>
    </source>
</evidence>
<evidence type="ECO:0000256" key="6">
    <source>
        <dbReference type="ARBA" id="ARBA00037345"/>
    </source>
</evidence>
<comment type="caution">
    <text evidence="9">The sequence shown here is derived from an EMBL/GenBank/DDBJ whole genome shotgun (WGS) entry which is preliminary data.</text>
</comment>
<dbReference type="InterPro" id="IPR037923">
    <property type="entry name" value="HTH-like"/>
</dbReference>
<dbReference type="InterPro" id="IPR020449">
    <property type="entry name" value="Tscrpt_reg_AraC-type_HTH"/>
</dbReference>
<dbReference type="PROSITE" id="PS00041">
    <property type="entry name" value="HTH_ARAC_FAMILY_1"/>
    <property type="match status" value="1"/>
</dbReference>